<name>A0A484AUZ9_DRONA</name>
<dbReference type="AlphaFoldDB" id="A0A484AUZ9"/>
<accession>A0A484AUZ9</accession>
<keyword evidence="3" id="KW-1185">Reference proteome</keyword>
<comment type="caution">
    <text evidence="2">The sequence shown here is derived from an EMBL/GenBank/DDBJ whole genome shotgun (WGS) entry which is preliminary data.</text>
</comment>
<evidence type="ECO:0000313" key="3">
    <source>
        <dbReference type="Proteomes" id="UP000295192"/>
    </source>
</evidence>
<dbReference type="Proteomes" id="UP000295192">
    <property type="component" value="Unassembled WGS sequence"/>
</dbReference>
<evidence type="ECO:0000256" key="1">
    <source>
        <dbReference type="SAM" id="MobiDB-lite"/>
    </source>
</evidence>
<organism evidence="2 3">
    <name type="scientific">Drosophila navojoa</name>
    <name type="common">Fruit fly</name>
    <dbReference type="NCBI Taxonomy" id="7232"/>
    <lineage>
        <taxon>Eukaryota</taxon>
        <taxon>Metazoa</taxon>
        <taxon>Ecdysozoa</taxon>
        <taxon>Arthropoda</taxon>
        <taxon>Hexapoda</taxon>
        <taxon>Insecta</taxon>
        <taxon>Pterygota</taxon>
        <taxon>Neoptera</taxon>
        <taxon>Endopterygota</taxon>
        <taxon>Diptera</taxon>
        <taxon>Brachycera</taxon>
        <taxon>Muscomorpha</taxon>
        <taxon>Ephydroidea</taxon>
        <taxon>Drosophilidae</taxon>
        <taxon>Drosophila</taxon>
    </lineage>
</organism>
<evidence type="ECO:0000313" key="2">
    <source>
        <dbReference type="EMBL" id="TDG40487.1"/>
    </source>
</evidence>
<feature type="compositionally biased region" description="Basic residues" evidence="1">
    <location>
        <begin position="66"/>
        <end position="84"/>
    </location>
</feature>
<gene>
    <name evidence="2" type="ORF">AWZ03_013092</name>
</gene>
<feature type="region of interest" description="Disordered" evidence="1">
    <location>
        <begin position="24"/>
        <end position="44"/>
    </location>
</feature>
<dbReference type="EMBL" id="LSRL02000553">
    <property type="protein sequence ID" value="TDG40487.1"/>
    <property type="molecule type" value="Genomic_DNA"/>
</dbReference>
<proteinExistence type="predicted"/>
<feature type="region of interest" description="Disordered" evidence="1">
    <location>
        <begin position="66"/>
        <end position="97"/>
    </location>
</feature>
<sequence length="97" mass="11595">MIDWILTEQTPPVCPLIHLTIHHHQSSGPLGRNSIKLKPQRHAQHMTMGIAPLPAQQPLLIVLRRNKRRNPFSRLAPQRRRRWQRQQQREQQQQQQQ</sequence>
<reference evidence="2 3" key="1">
    <citation type="journal article" date="2019" name="J. Hered.">
        <title>An Improved Genome Assembly for Drosophila navojoa, the Basal Species in the mojavensis Cluster.</title>
        <authorList>
            <person name="Vanderlinde T."/>
            <person name="Dupim E.G."/>
            <person name="Nazario-Yepiz N.O."/>
            <person name="Carvalho A.B."/>
        </authorList>
    </citation>
    <scope>NUCLEOTIDE SEQUENCE [LARGE SCALE GENOMIC DNA]</scope>
    <source>
        <strain evidence="2">Navoj_Jal97</strain>
        <tissue evidence="2">Whole organism</tissue>
    </source>
</reference>
<feature type="compositionally biased region" description="Low complexity" evidence="1">
    <location>
        <begin position="85"/>
        <end position="97"/>
    </location>
</feature>
<protein>
    <submittedName>
        <fullName evidence="2">Uncharacterized protein</fullName>
    </submittedName>
</protein>